<organism evidence="1 2">
    <name type="scientific">Chryseobacterium joostei</name>
    <dbReference type="NCBI Taxonomy" id="112234"/>
    <lineage>
        <taxon>Bacteria</taxon>
        <taxon>Pseudomonadati</taxon>
        <taxon>Bacteroidota</taxon>
        <taxon>Flavobacteriia</taxon>
        <taxon>Flavobacteriales</taxon>
        <taxon>Weeksellaceae</taxon>
        <taxon>Chryseobacterium group</taxon>
        <taxon>Chryseobacterium</taxon>
    </lineage>
</organism>
<reference evidence="1 2" key="1">
    <citation type="submission" date="2017-01" db="EMBL/GenBank/DDBJ databases">
        <authorList>
            <person name="Mah S.A."/>
            <person name="Swanson W.J."/>
            <person name="Moy G.W."/>
            <person name="Vacquier V.D."/>
        </authorList>
    </citation>
    <scope>NUCLEOTIDE SEQUENCE [LARGE SCALE GENOMIC DNA]</scope>
    <source>
        <strain evidence="1 2">DSM 16927</strain>
    </source>
</reference>
<evidence type="ECO:0000313" key="2">
    <source>
        <dbReference type="Proteomes" id="UP000186106"/>
    </source>
</evidence>
<proteinExistence type="predicted"/>
<evidence type="ECO:0000313" key="1">
    <source>
        <dbReference type="EMBL" id="SIS36517.1"/>
    </source>
</evidence>
<evidence type="ECO:0008006" key="3">
    <source>
        <dbReference type="Google" id="ProtNLM"/>
    </source>
</evidence>
<accession>A0A1N7IHF0</accession>
<gene>
    <name evidence="1" type="ORF">SAMN05421768_105346</name>
</gene>
<name>A0A1N7IHF0_9FLAO</name>
<protein>
    <recommendedName>
        <fullName evidence="3">DUF1737 domain-containing protein</fullName>
    </recommendedName>
</protein>
<dbReference type="Proteomes" id="UP000186106">
    <property type="component" value="Unassembled WGS sequence"/>
</dbReference>
<dbReference type="EMBL" id="FTNZ01000005">
    <property type="protein sequence ID" value="SIS36517.1"/>
    <property type="molecule type" value="Genomic_DNA"/>
</dbReference>
<dbReference type="RefSeq" id="WP_164463065.1">
    <property type="nucleotide sequence ID" value="NZ_CP033926.1"/>
</dbReference>
<dbReference type="AlphaFoldDB" id="A0A1N7IHF0"/>
<dbReference type="STRING" id="112234.SAMN05421768_105346"/>
<sequence>MKTIKVIRDTNLKDFETEINKHFSNGWMLKGNLCIDSDNFLVQMLQKKIKK</sequence>